<proteinExistence type="predicted"/>
<organism evidence="1 2">
    <name type="scientific">Protopolystoma xenopodis</name>
    <dbReference type="NCBI Taxonomy" id="117903"/>
    <lineage>
        <taxon>Eukaryota</taxon>
        <taxon>Metazoa</taxon>
        <taxon>Spiralia</taxon>
        <taxon>Lophotrochozoa</taxon>
        <taxon>Platyhelminthes</taxon>
        <taxon>Monogenea</taxon>
        <taxon>Polyopisthocotylea</taxon>
        <taxon>Polystomatidea</taxon>
        <taxon>Polystomatidae</taxon>
        <taxon>Protopolystoma</taxon>
    </lineage>
</organism>
<dbReference type="Proteomes" id="UP000784294">
    <property type="component" value="Unassembled WGS sequence"/>
</dbReference>
<sequence length="106" mass="12240">MVLNWLNMDGLYFICRLLHDFVIALKSHRISLCRSSIVTEAPASSHELSQVDIWHFLVPVVVRILLRATTRCWQARVRLAENAENLIDLIHGLGYGFRTSFRDLYG</sequence>
<evidence type="ECO:0000313" key="1">
    <source>
        <dbReference type="EMBL" id="VEL28559.1"/>
    </source>
</evidence>
<keyword evidence="2" id="KW-1185">Reference proteome</keyword>
<name>A0A3S5AU83_9PLAT</name>
<gene>
    <name evidence="1" type="ORF">PXEA_LOCUS21999</name>
</gene>
<dbReference type="AlphaFoldDB" id="A0A3S5AU83"/>
<protein>
    <submittedName>
        <fullName evidence="1">Uncharacterized protein</fullName>
    </submittedName>
</protein>
<comment type="caution">
    <text evidence="1">The sequence shown here is derived from an EMBL/GenBank/DDBJ whole genome shotgun (WGS) entry which is preliminary data.</text>
</comment>
<evidence type="ECO:0000313" key="2">
    <source>
        <dbReference type="Proteomes" id="UP000784294"/>
    </source>
</evidence>
<accession>A0A3S5AU83</accession>
<reference evidence="1" key="1">
    <citation type="submission" date="2018-11" db="EMBL/GenBank/DDBJ databases">
        <authorList>
            <consortium name="Pathogen Informatics"/>
        </authorList>
    </citation>
    <scope>NUCLEOTIDE SEQUENCE</scope>
</reference>
<dbReference type="EMBL" id="CAAALY010095950">
    <property type="protein sequence ID" value="VEL28559.1"/>
    <property type="molecule type" value="Genomic_DNA"/>
</dbReference>